<evidence type="ECO:0000256" key="6">
    <source>
        <dbReference type="ARBA" id="ARBA00061588"/>
    </source>
</evidence>
<evidence type="ECO:0000256" key="2">
    <source>
        <dbReference type="ARBA" id="ARBA00022679"/>
    </source>
</evidence>
<sequence length="1228" mass="134790">MTTASAEDILQTGNVIKDRWRVVKKIGGGGFGEIYEGTDMMTRESVAMKIESAKQPKQVLKMEVAVLKKLQGKDHVCKFSGCGRNDRFNYVVMSLQGKNLAELRRGQPRGCFSLSTTLRLGAQILRAVENIHDVGFLHRDVKPSNFAMGRTTSTCKKVYMLDFGLARQYTNSAGEVRSPRAAAGFRGTVRYASINAHKNKEMGRHDDLWSLLYMLVEFVNGQLPWRKTKDKEQVGKMKEKCDNALLMKNLPSEFSKLLEHISSLDYYDKPDYAMLQGLFADCMKRKGIKETDPYDWEKAPADGSITTTTTTTPPLATKETKGLAGLIHGAQSPGSPVHAATDVALDDNFSDHENSARKLEKEHSVQNGYDANKPTSEGGEVAVDSRNIAPWKLKRDHEQKFPSKEEVEEALAEKALILPSPSQGSPKRLLPNKPQCNGAEPEKTVIPLVALDTKLRTILRVGREESPSKSQEVEKPAPRCLPQIPKVPNDSEVDNDIVLHNDIENTLETGGRGEADHAVETNNINVKTISMGNQDKLLESPNEIQTKNRQEMDLLLVSQNSGEADLTAKPNPINICDIEADKNAEKVELPLESQSKTKLLLNVVPPPAEEQTGDVRDKDTADGINPIPERRPSQVHFQTDDLKEPGERRTSFVNLDTEDRSQTNFGGNAEDENATRAAPYTVASQWIVSFPTSSEESDAADVHWEVVQSTTPQPKPFTPLPQGTAGDVMDNIPRKHIEDAGLHEKKTEEVLKPSAIEDNLIDKDNSAEHGIADLVVEEGEYIYVEDFDGLIGESQKDQQNGEREQDNGNGHKQTGESENTKCPVTLTNQVTEKIEVDSKIENIENLHEISDHPGEKSDDSKNLKNSEKSPVVIEMSNSSPHISKIPVSSKSPKPLSLSNKLSPPVVSRTPELFSEERSSSAPHSSEDALPEMHNSSKHSHKSSTAGQSTQNSVGKGSKSRIPVFKHHDSVSSQKCSLDSEVESENVPPTPGRRSGIRSPGFGSSPRSAKPQSDRVDSLKSGEMTRSARRARKSSESSEDGGRLLRTGTHRKNSSDSQDSRSSGSGVKRTSHSSVPSEHSNSPNSSPRITKSPSDRPNGHLKEKKGGHPHHSKLNGVDGTKRHNEESDHSSVSSRSNSRRKNGHSPVVSSPCTSPRPDSDHGPLLVPHPPPGKPKTESALTSFRRRRFKPASTFTTPRSGRSSVTTVKPSTRPTTKPATKSTTKPAKLQ</sequence>
<dbReference type="GO" id="GO:0015630">
    <property type="term" value="C:microtubule cytoskeleton"/>
    <property type="evidence" value="ECO:0007669"/>
    <property type="project" value="UniProtKB-ARBA"/>
</dbReference>
<evidence type="ECO:0000313" key="10">
    <source>
        <dbReference type="Proteomes" id="UP000085678"/>
    </source>
</evidence>
<feature type="region of interest" description="Disordered" evidence="8">
    <location>
        <begin position="353"/>
        <end position="383"/>
    </location>
</feature>
<feature type="compositionally biased region" description="Basic and acidic residues" evidence="8">
    <location>
        <begin position="1032"/>
        <end position="1042"/>
    </location>
</feature>
<keyword evidence="1" id="KW-0723">Serine/threonine-protein kinase</keyword>
<dbReference type="GeneID" id="106171964"/>
<evidence type="ECO:0000256" key="8">
    <source>
        <dbReference type="SAM" id="MobiDB-lite"/>
    </source>
</evidence>
<dbReference type="SUPFAM" id="SSF56112">
    <property type="entry name" value="Protein kinase-like (PK-like)"/>
    <property type="match status" value="1"/>
</dbReference>
<keyword evidence="5 7" id="KW-0067">ATP-binding</keyword>
<feature type="compositionally biased region" description="Low complexity" evidence="8">
    <location>
        <begin position="878"/>
        <end position="907"/>
    </location>
</feature>
<organism evidence="10 11">
    <name type="scientific">Lingula anatina</name>
    <name type="common">Brachiopod</name>
    <name type="synonym">Lingula unguis</name>
    <dbReference type="NCBI Taxonomy" id="7574"/>
    <lineage>
        <taxon>Eukaryota</taxon>
        <taxon>Metazoa</taxon>
        <taxon>Spiralia</taxon>
        <taxon>Lophotrochozoa</taxon>
        <taxon>Brachiopoda</taxon>
        <taxon>Linguliformea</taxon>
        <taxon>Lingulata</taxon>
        <taxon>Lingulida</taxon>
        <taxon>Linguloidea</taxon>
        <taxon>Lingulidae</taxon>
        <taxon>Lingula</taxon>
    </lineage>
</organism>
<evidence type="ECO:0000259" key="9">
    <source>
        <dbReference type="PROSITE" id="PS50011"/>
    </source>
</evidence>
<dbReference type="KEGG" id="lak:106171964"/>
<dbReference type="FunFam" id="1.10.510.10:FF:000481">
    <property type="entry name" value="Asator, isoform D"/>
    <property type="match status" value="1"/>
</dbReference>
<evidence type="ECO:0000256" key="1">
    <source>
        <dbReference type="ARBA" id="ARBA00022527"/>
    </source>
</evidence>
<feature type="compositionally biased region" description="Basic and acidic residues" evidence="8">
    <location>
        <begin position="462"/>
        <end position="477"/>
    </location>
</feature>
<feature type="compositionally biased region" description="Polar residues" evidence="8">
    <location>
        <begin position="365"/>
        <end position="375"/>
    </location>
</feature>
<evidence type="ECO:0000256" key="4">
    <source>
        <dbReference type="ARBA" id="ARBA00022777"/>
    </source>
</evidence>
<dbReference type="CDD" id="cd14017">
    <property type="entry name" value="STKc_TTBK"/>
    <property type="match status" value="1"/>
</dbReference>
<proteinExistence type="inferred from homology"/>
<dbReference type="GO" id="GO:0005524">
    <property type="term" value="F:ATP binding"/>
    <property type="evidence" value="ECO:0007669"/>
    <property type="project" value="UniProtKB-UniRule"/>
</dbReference>
<dbReference type="Gene3D" id="1.10.510.10">
    <property type="entry name" value="Transferase(Phosphotransferase) domain 1"/>
    <property type="match status" value="1"/>
</dbReference>
<dbReference type="OrthoDB" id="5979581at2759"/>
<feature type="binding site" evidence="7">
    <location>
        <position position="49"/>
    </location>
    <ligand>
        <name>ATP</name>
        <dbReference type="ChEBI" id="CHEBI:30616"/>
    </ligand>
</feature>
<dbReference type="STRING" id="7574.A0A1S3JC61"/>
<dbReference type="InterPro" id="IPR050235">
    <property type="entry name" value="CK1_Ser-Thr_kinase"/>
</dbReference>
<feature type="region of interest" description="Disordered" evidence="8">
    <location>
        <begin position="844"/>
        <end position="1228"/>
    </location>
</feature>
<keyword evidence="10" id="KW-1185">Reference proteome</keyword>
<dbReference type="PROSITE" id="PS00107">
    <property type="entry name" value="PROTEIN_KINASE_ATP"/>
    <property type="match status" value="1"/>
</dbReference>
<dbReference type="GO" id="GO:0004674">
    <property type="term" value="F:protein serine/threonine kinase activity"/>
    <property type="evidence" value="ECO:0007669"/>
    <property type="project" value="UniProtKB-KW"/>
</dbReference>
<feature type="region of interest" description="Disordered" evidence="8">
    <location>
        <begin position="462"/>
        <end position="493"/>
    </location>
</feature>
<feature type="compositionally biased region" description="Basic and acidic residues" evidence="8">
    <location>
        <begin position="1118"/>
        <end position="1128"/>
    </location>
</feature>
<dbReference type="InterPro" id="IPR000719">
    <property type="entry name" value="Prot_kinase_dom"/>
</dbReference>
<dbReference type="PROSITE" id="PS50011">
    <property type="entry name" value="PROTEIN_KINASE_DOM"/>
    <property type="match status" value="1"/>
</dbReference>
<dbReference type="RefSeq" id="XP_013407995.1">
    <property type="nucleotide sequence ID" value="XM_013552541.1"/>
</dbReference>
<dbReference type="FunFam" id="3.30.200.20:FF:000358">
    <property type="entry name" value="Tau tubulin kinase 2b"/>
    <property type="match status" value="1"/>
</dbReference>
<evidence type="ECO:0000256" key="3">
    <source>
        <dbReference type="ARBA" id="ARBA00022741"/>
    </source>
</evidence>
<dbReference type="SMART" id="SM00220">
    <property type="entry name" value="S_TKc"/>
    <property type="match status" value="1"/>
</dbReference>
<feature type="compositionally biased region" description="Low complexity" evidence="8">
    <location>
        <begin position="1207"/>
        <end position="1228"/>
    </location>
</feature>
<feature type="compositionally biased region" description="Low complexity" evidence="8">
    <location>
        <begin position="1054"/>
        <end position="1086"/>
    </location>
</feature>
<dbReference type="PANTHER" id="PTHR11909">
    <property type="entry name" value="CASEIN KINASE-RELATED"/>
    <property type="match status" value="1"/>
</dbReference>
<gene>
    <name evidence="11" type="primary">LOC106171964</name>
</gene>
<dbReference type="AlphaFoldDB" id="A0A1S3JC61"/>
<protein>
    <submittedName>
        <fullName evidence="11">Uncharacterized protein LOC106171964</fullName>
    </submittedName>
</protein>
<feature type="compositionally biased region" description="Polar residues" evidence="8">
    <location>
        <begin position="1191"/>
        <end position="1206"/>
    </location>
</feature>
<reference evidence="11" key="1">
    <citation type="journal article" date="2015" name="Nat. Commun.">
        <title>The Lingula genome provides insights into brachiopod evolution and the origin of phosphate biomineralization.</title>
        <authorList>
            <person name="Luo Y.J."/>
            <person name="Takeuchi T."/>
            <person name="Koyanagi R."/>
            <person name="Yamada L."/>
            <person name="Kanda M."/>
            <person name="Khalturina M."/>
            <person name="Fujie M."/>
            <person name="Yamasaki S.I."/>
            <person name="Endo K."/>
            <person name="Satoh N."/>
        </authorList>
    </citation>
    <scope>NUCLEOTIDE SEQUENCE</scope>
</reference>
<evidence type="ECO:0000256" key="5">
    <source>
        <dbReference type="ARBA" id="ARBA00022840"/>
    </source>
</evidence>
<feature type="compositionally biased region" description="Basic and acidic residues" evidence="8">
    <location>
        <begin position="1092"/>
        <end position="1105"/>
    </location>
</feature>
<feature type="compositionally biased region" description="Basic and acidic residues" evidence="8">
    <location>
        <begin position="794"/>
        <end position="806"/>
    </location>
</feature>
<name>A0A1S3JC61_LINAN</name>
<dbReference type="InterPro" id="IPR011009">
    <property type="entry name" value="Kinase-like_dom_sf"/>
</dbReference>
<keyword evidence="3 7" id="KW-0547">Nucleotide-binding</keyword>
<feature type="domain" description="Protein kinase" evidence="9">
    <location>
        <begin position="20"/>
        <end position="279"/>
    </location>
</feature>
<dbReference type="Proteomes" id="UP000085678">
    <property type="component" value="Unplaced"/>
</dbReference>
<keyword evidence="4" id="KW-0418">Kinase</keyword>
<dbReference type="Pfam" id="PF00069">
    <property type="entry name" value="Pkinase"/>
    <property type="match status" value="1"/>
</dbReference>
<feature type="region of interest" description="Disordered" evidence="8">
    <location>
        <begin position="793"/>
        <end position="829"/>
    </location>
</feature>
<evidence type="ECO:0000313" key="11">
    <source>
        <dbReference type="RefSeq" id="XP_013407995.1"/>
    </source>
</evidence>
<dbReference type="InParanoid" id="A0A1S3JC61"/>
<comment type="similarity">
    <text evidence="6">Belongs to the protein kinase superfamily. CK1 Ser/Thr protein kinase family.</text>
</comment>
<feature type="region of interest" description="Disordered" evidence="8">
    <location>
        <begin position="607"/>
        <end position="631"/>
    </location>
</feature>
<feature type="compositionally biased region" description="Basic and acidic residues" evidence="8">
    <location>
        <begin position="353"/>
        <end position="364"/>
    </location>
</feature>
<dbReference type="InterPro" id="IPR047916">
    <property type="entry name" value="TTBK_Asator-like_STKc"/>
</dbReference>
<dbReference type="InterPro" id="IPR017441">
    <property type="entry name" value="Protein_kinase_ATP_BS"/>
</dbReference>
<evidence type="ECO:0000256" key="7">
    <source>
        <dbReference type="PROSITE-ProRule" id="PRU10141"/>
    </source>
</evidence>
<keyword evidence="2" id="KW-0808">Transferase</keyword>
<accession>A0A1S3JC61</accession>
<feature type="compositionally biased region" description="Polar residues" evidence="8">
    <location>
        <begin position="820"/>
        <end position="829"/>
    </location>
</feature>
<feature type="compositionally biased region" description="Basic and acidic residues" evidence="8">
    <location>
        <begin position="844"/>
        <end position="867"/>
    </location>
</feature>
<feature type="compositionally biased region" description="Polar residues" evidence="8">
    <location>
        <begin position="944"/>
        <end position="954"/>
    </location>
</feature>
<reference evidence="11" key="2">
    <citation type="submission" date="2025-08" db="UniProtKB">
        <authorList>
            <consortium name="RefSeq"/>
        </authorList>
    </citation>
    <scope>IDENTIFICATION</scope>
</reference>